<dbReference type="Proteomes" id="UP001055057">
    <property type="component" value="Unassembled WGS sequence"/>
</dbReference>
<dbReference type="RefSeq" id="WP_238185401.1">
    <property type="nucleotide sequence ID" value="NZ_BPRB01000402.1"/>
</dbReference>
<sequence>MTNPQFRPERRKETPEERFQAWIATHAPQPDRRQPLRGPMTARERLKAEAWIFRILFLAATAASYCIGHRAGYW</sequence>
<accession>A0ABQ4UAI5</accession>
<evidence type="ECO:0000256" key="1">
    <source>
        <dbReference type="SAM" id="Phobius"/>
    </source>
</evidence>
<feature type="transmembrane region" description="Helical" evidence="1">
    <location>
        <begin position="51"/>
        <end position="71"/>
    </location>
</feature>
<evidence type="ECO:0000313" key="2">
    <source>
        <dbReference type="EMBL" id="GJE62765.1"/>
    </source>
</evidence>
<keyword evidence="1" id="KW-1133">Transmembrane helix</keyword>
<keyword evidence="1" id="KW-0472">Membrane</keyword>
<gene>
    <name evidence="2" type="ORF">MPOCJGCO_4901</name>
</gene>
<protein>
    <submittedName>
        <fullName evidence="2">Uncharacterized protein</fullName>
    </submittedName>
</protein>
<dbReference type="EMBL" id="BPRB01000402">
    <property type="protein sequence ID" value="GJE62765.1"/>
    <property type="molecule type" value="Genomic_DNA"/>
</dbReference>
<evidence type="ECO:0000313" key="3">
    <source>
        <dbReference type="Proteomes" id="UP001055057"/>
    </source>
</evidence>
<keyword evidence="1" id="KW-0812">Transmembrane</keyword>
<organism evidence="2 3">
    <name type="scientific">Methylobacterium trifolii</name>
    <dbReference type="NCBI Taxonomy" id="1003092"/>
    <lineage>
        <taxon>Bacteria</taxon>
        <taxon>Pseudomonadati</taxon>
        <taxon>Pseudomonadota</taxon>
        <taxon>Alphaproteobacteria</taxon>
        <taxon>Hyphomicrobiales</taxon>
        <taxon>Methylobacteriaceae</taxon>
        <taxon>Methylobacterium</taxon>
    </lineage>
</organism>
<keyword evidence="3" id="KW-1185">Reference proteome</keyword>
<name>A0ABQ4UAI5_9HYPH</name>
<proteinExistence type="predicted"/>
<reference evidence="2" key="1">
    <citation type="journal article" date="2021" name="Front. Microbiol.">
        <title>Comprehensive Comparative Genomics and Phenotyping of Methylobacterium Species.</title>
        <authorList>
            <person name="Alessa O."/>
            <person name="Ogura Y."/>
            <person name="Fujitani Y."/>
            <person name="Takami H."/>
            <person name="Hayashi T."/>
            <person name="Sahin N."/>
            <person name="Tani A."/>
        </authorList>
    </citation>
    <scope>NUCLEOTIDE SEQUENCE</scope>
    <source>
        <strain evidence="2">DSM 23632</strain>
    </source>
</reference>
<comment type="caution">
    <text evidence="2">The sequence shown here is derived from an EMBL/GenBank/DDBJ whole genome shotgun (WGS) entry which is preliminary data.</text>
</comment>
<reference evidence="2" key="2">
    <citation type="submission" date="2021-08" db="EMBL/GenBank/DDBJ databases">
        <authorList>
            <person name="Tani A."/>
            <person name="Ola A."/>
            <person name="Ogura Y."/>
            <person name="Katsura K."/>
            <person name="Hayashi T."/>
        </authorList>
    </citation>
    <scope>NUCLEOTIDE SEQUENCE</scope>
    <source>
        <strain evidence="2">DSM 23632</strain>
    </source>
</reference>